<feature type="binding site" evidence="14">
    <location>
        <begin position="87"/>
        <end position="90"/>
    </location>
    <ligand>
        <name>GTP</name>
        <dbReference type="ChEBI" id="CHEBI:37565"/>
        <label>1</label>
    </ligand>
</feature>
<dbReference type="EMBL" id="JADWDC010000077">
    <property type="protein sequence ID" value="MCC0179329.1"/>
    <property type="molecule type" value="Genomic_DNA"/>
</dbReference>
<feature type="transmembrane region" description="Helical" evidence="16">
    <location>
        <begin position="386"/>
        <end position="412"/>
    </location>
</feature>
<keyword evidence="15" id="KW-0479">Metal-binding</keyword>
<keyword evidence="11 14" id="KW-0342">GTP-binding</keyword>
<organism evidence="18 19">
    <name type="scientific">Waterburya agarophytonicola KI4</name>
    <dbReference type="NCBI Taxonomy" id="2874699"/>
    <lineage>
        <taxon>Bacteria</taxon>
        <taxon>Bacillati</taxon>
        <taxon>Cyanobacteriota</taxon>
        <taxon>Cyanophyceae</taxon>
        <taxon>Pleurocapsales</taxon>
        <taxon>Hyellaceae</taxon>
        <taxon>Waterburya</taxon>
        <taxon>Waterburya agarophytonicola</taxon>
    </lineage>
</organism>
<comment type="caution">
    <text evidence="16">Lacks conserved residue(s) required for the propagation of feature annotation.</text>
</comment>
<dbReference type="InterPro" id="IPR050860">
    <property type="entry name" value="FeoB_GTPase"/>
</dbReference>
<dbReference type="Pfam" id="PF07670">
    <property type="entry name" value="Gate"/>
    <property type="match status" value="2"/>
</dbReference>
<evidence type="ECO:0000256" key="10">
    <source>
        <dbReference type="ARBA" id="ARBA00023065"/>
    </source>
</evidence>
<evidence type="ECO:0000256" key="9">
    <source>
        <dbReference type="ARBA" id="ARBA00023004"/>
    </source>
</evidence>
<dbReference type="Proteomes" id="UP000729733">
    <property type="component" value="Unassembled WGS sequence"/>
</dbReference>
<evidence type="ECO:0000256" key="5">
    <source>
        <dbReference type="ARBA" id="ARBA00022496"/>
    </source>
</evidence>
<dbReference type="NCBIfam" id="TIGR00437">
    <property type="entry name" value="feoB"/>
    <property type="match status" value="1"/>
</dbReference>
<comment type="function">
    <text evidence="1 16">Probable transporter of a GTP-driven Fe(2+) uptake system.</text>
</comment>
<keyword evidence="19" id="KW-1185">Reference proteome</keyword>
<feature type="transmembrane region" description="Helical" evidence="16">
    <location>
        <begin position="569"/>
        <end position="590"/>
    </location>
</feature>
<dbReference type="InterPro" id="IPR003373">
    <property type="entry name" value="Fe2_transport_prot-B"/>
</dbReference>
<dbReference type="InterPro" id="IPR011642">
    <property type="entry name" value="Gate_dom"/>
</dbReference>
<feature type="transmembrane region" description="Helical" evidence="16">
    <location>
        <begin position="526"/>
        <end position="549"/>
    </location>
</feature>
<dbReference type="PANTHER" id="PTHR43185">
    <property type="entry name" value="FERROUS IRON TRANSPORT PROTEIN B"/>
    <property type="match status" value="1"/>
</dbReference>
<accession>A0A964BT61</accession>
<name>A0A964BT61_9CYAN</name>
<feature type="binding site" evidence="14">
    <location>
        <begin position="41"/>
        <end position="48"/>
    </location>
    <ligand>
        <name>GTP</name>
        <dbReference type="ChEBI" id="CHEBI:37565"/>
        <label>1</label>
    </ligand>
</feature>
<evidence type="ECO:0000256" key="2">
    <source>
        <dbReference type="ARBA" id="ARBA00004651"/>
    </source>
</evidence>
<dbReference type="GO" id="GO:0015093">
    <property type="term" value="F:ferrous iron transmembrane transporter activity"/>
    <property type="evidence" value="ECO:0007669"/>
    <property type="project" value="UniProtKB-UniRule"/>
</dbReference>
<keyword evidence="5 16" id="KW-0410">Iron transport</keyword>
<keyword evidence="12 16" id="KW-0472">Membrane</keyword>
<feature type="binding site" evidence="15">
    <location>
        <position position="55"/>
    </location>
    <ligand>
        <name>Mg(2+)</name>
        <dbReference type="ChEBI" id="CHEBI:18420"/>
        <label>2</label>
    </ligand>
</feature>
<dbReference type="AlphaFoldDB" id="A0A964BT61"/>
<keyword evidence="10" id="KW-0406">Ion transport</keyword>
<evidence type="ECO:0000256" key="4">
    <source>
        <dbReference type="ARBA" id="ARBA00022475"/>
    </source>
</evidence>
<feature type="transmembrane region" description="Helical" evidence="16">
    <location>
        <begin position="602"/>
        <end position="626"/>
    </location>
</feature>
<feature type="binding site" evidence="14">
    <location>
        <begin position="147"/>
        <end position="150"/>
    </location>
    <ligand>
        <name>GTP</name>
        <dbReference type="ChEBI" id="CHEBI:37565"/>
        <label>1</label>
    </ligand>
</feature>
<evidence type="ECO:0000256" key="12">
    <source>
        <dbReference type="ARBA" id="ARBA00023136"/>
    </source>
</evidence>
<evidence type="ECO:0000256" key="7">
    <source>
        <dbReference type="ARBA" id="ARBA00022741"/>
    </source>
</evidence>
<protein>
    <recommendedName>
        <fullName evidence="13 16">Ferrous iron transport protein B</fullName>
    </recommendedName>
</protein>
<evidence type="ECO:0000256" key="13">
    <source>
        <dbReference type="NCBIfam" id="TIGR00437"/>
    </source>
</evidence>
<dbReference type="GO" id="GO:0046872">
    <property type="term" value="F:metal ion binding"/>
    <property type="evidence" value="ECO:0007669"/>
    <property type="project" value="UniProtKB-KW"/>
</dbReference>
<feature type="transmembrane region" description="Helical" evidence="16">
    <location>
        <begin position="249"/>
        <end position="270"/>
    </location>
</feature>
<evidence type="ECO:0000259" key="17">
    <source>
        <dbReference type="PROSITE" id="PS51711"/>
    </source>
</evidence>
<feature type="binding site" evidence="15">
    <location>
        <position position="56"/>
    </location>
    <ligand>
        <name>Mg(2+)</name>
        <dbReference type="ChEBI" id="CHEBI:18420"/>
        <label>2</label>
    </ligand>
</feature>
<dbReference type="Gene3D" id="3.40.50.300">
    <property type="entry name" value="P-loop containing nucleotide triphosphate hydrolases"/>
    <property type="match status" value="1"/>
</dbReference>
<feature type="domain" description="FeoB-type G" evidence="17">
    <location>
        <begin position="34"/>
        <end position="196"/>
    </location>
</feature>
<evidence type="ECO:0000256" key="15">
    <source>
        <dbReference type="PIRSR" id="PIRSR603373-2"/>
    </source>
</evidence>
<dbReference type="InterPro" id="IPR011640">
    <property type="entry name" value="Fe2_transport_prot_B_C"/>
</dbReference>
<feature type="binding site" evidence="15">
    <location>
        <position position="52"/>
    </location>
    <ligand>
        <name>Mg(2+)</name>
        <dbReference type="ChEBI" id="CHEBI:18420"/>
        <label>2</label>
    </ligand>
</feature>
<dbReference type="SUPFAM" id="SSF52540">
    <property type="entry name" value="P-loop containing nucleoside triphosphate hydrolases"/>
    <property type="match status" value="1"/>
</dbReference>
<dbReference type="GO" id="GO:0005886">
    <property type="term" value="C:plasma membrane"/>
    <property type="evidence" value="ECO:0007669"/>
    <property type="project" value="UniProtKB-SubCell"/>
</dbReference>
<feature type="transmembrane region" description="Helical" evidence="16">
    <location>
        <begin position="308"/>
        <end position="332"/>
    </location>
</feature>
<evidence type="ECO:0000256" key="14">
    <source>
        <dbReference type="PIRSR" id="PIRSR603373-1"/>
    </source>
</evidence>
<dbReference type="Pfam" id="PF07664">
    <property type="entry name" value="FeoB_C"/>
    <property type="match status" value="1"/>
</dbReference>
<evidence type="ECO:0000256" key="11">
    <source>
        <dbReference type="ARBA" id="ARBA00023134"/>
    </source>
</evidence>
<keyword evidence="3 16" id="KW-0813">Transport</keyword>
<comment type="similarity">
    <text evidence="16">Belongs to the TRAFAC class TrmE-Era-EngA-EngB-Septin-like GTPase superfamily. FeoB GTPase (TC 9.A.8) family.</text>
</comment>
<dbReference type="CDD" id="cd01879">
    <property type="entry name" value="FeoB"/>
    <property type="match status" value="1"/>
</dbReference>
<keyword evidence="8 16" id="KW-1133">Transmembrane helix</keyword>
<keyword evidence="15" id="KW-0460">Magnesium</keyword>
<keyword evidence="9 16" id="KW-0408">Iron</keyword>
<dbReference type="Pfam" id="PF02421">
    <property type="entry name" value="FeoB_N"/>
    <property type="match status" value="1"/>
</dbReference>
<evidence type="ECO:0000256" key="6">
    <source>
        <dbReference type="ARBA" id="ARBA00022692"/>
    </source>
</evidence>
<evidence type="ECO:0000313" key="18">
    <source>
        <dbReference type="EMBL" id="MCC0179329.1"/>
    </source>
</evidence>
<dbReference type="RefSeq" id="WP_229642428.1">
    <property type="nucleotide sequence ID" value="NZ_JADWDC010000077.1"/>
</dbReference>
<keyword evidence="4" id="KW-1003">Cell membrane</keyword>
<evidence type="ECO:0000256" key="16">
    <source>
        <dbReference type="RuleBase" id="RU362098"/>
    </source>
</evidence>
<keyword evidence="7 14" id="KW-0547">Nucleotide-binding</keyword>
<dbReference type="GO" id="GO:0005525">
    <property type="term" value="F:GTP binding"/>
    <property type="evidence" value="ECO:0007669"/>
    <property type="project" value="UniProtKB-KW"/>
</dbReference>
<dbReference type="InterPro" id="IPR030389">
    <property type="entry name" value="G_FEOB_dom"/>
</dbReference>
<keyword evidence="6 16" id="KW-0812">Transmembrane</keyword>
<dbReference type="PROSITE" id="PS51711">
    <property type="entry name" value="G_FEOB"/>
    <property type="match status" value="1"/>
</dbReference>
<comment type="caution">
    <text evidence="18">The sequence shown here is derived from an EMBL/GenBank/DDBJ whole genome shotgun (WGS) entry which is preliminary data.</text>
</comment>
<sequence>MNQANKNNLNNLNKFTSCHNDTSTLNSATQSRHLKRVVLVGMPNTGKSTFFNRLTGAAAAVGNWPGMTVSFLQAQVKIGGKLTELVDLPGIYDFNGFSDDEKVARKFIAKYPLDLVIVILNASQIDRQIALPLQIKALGLPAVVILNMADEAEQYGVKIDTDELAQRLDMPTVLISAKYGKGYGRVYREISSALGQQSQTIQESPTCLNNCAEITPQQIESVLSGVVTMPDRIGVNLTTRLDRILLDPVWGLPLFFLGMYLVFSLIWNIGLPAQGLVGDLTAWMQTSLIEPILSPFPEIIQNFLIDGIWNGLATVTGFVPLIVLFFILMAILEDSGYLSRSAYLMDALMGRIGLDGRSFVMQMMGFGCNVPALMGTRVMRSQALRLLTMLTIPFSLCSARLQVFVFIIAAVFPNRNGAIVLFSLYLLSFVAAIATAAIFQGVFKNDEPFVLELPPYRFPTWKQVIIRGWGEVKHFLTRATGFITFGCIAAWGVTNLPLNATGLDTIGGQIGQFLTPIMSPLGIDPYLTLALIFGFVAKEIVVGSLAVIYGLNAIAVSGHISDTVTFAQGYSFCIFCLLYTPCLTTVATLLNESKSWQFTLFSLAFSLTLAWVASFCFYQTVLLFGFQ</sequence>
<dbReference type="InterPro" id="IPR027417">
    <property type="entry name" value="P-loop_NTPase"/>
</dbReference>
<proteinExistence type="inferred from homology"/>
<dbReference type="InterPro" id="IPR006073">
    <property type="entry name" value="GTP-bd"/>
</dbReference>
<reference evidence="18" key="1">
    <citation type="journal article" date="2021" name="Antonie Van Leeuwenhoek">
        <title>Draft genome and description of Waterburya agarophytonicola gen. nov. sp. nov. (Pleurocapsales, Cyanobacteria): a seaweed symbiont.</title>
        <authorList>
            <person name="Bonthond G."/>
            <person name="Shalygin S."/>
            <person name="Bayer T."/>
            <person name="Weinberger F."/>
        </authorList>
    </citation>
    <scope>NUCLEOTIDE SEQUENCE</scope>
    <source>
        <strain evidence="18">KI4</strain>
    </source>
</reference>
<dbReference type="PRINTS" id="PR00326">
    <property type="entry name" value="GTP1OBG"/>
</dbReference>
<dbReference type="PANTHER" id="PTHR43185:SF1">
    <property type="entry name" value="FE(2+) TRANSPORTER FEOB"/>
    <property type="match status" value="1"/>
</dbReference>
<evidence type="ECO:0000313" key="19">
    <source>
        <dbReference type="Proteomes" id="UP000729733"/>
    </source>
</evidence>
<gene>
    <name evidence="18" type="primary">feoB</name>
    <name evidence="18" type="ORF">I4641_20415</name>
</gene>
<evidence type="ECO:0000256" key="8">
    <source>
        <dbReference type="ARBA" id="ARBA00022989"/>
    </source>
</evidence>
<comment type="subcellular location">
    <subcellularLocation>
        <location evidence="16">Cell inner membrane</location>
        <topology evidence="16">Multi-pass membrane protein</topology>
    </subcellularLocation>
    <subcellularLocation>
        <location evidence="2">Cell membrane</location>
        <topology evidence="2">Multi-pass membrane protein</topology>
    </subcellularLocation>
</comment>
<evidence type="ECO:0000256" key="3">
    <source>
        <dbReference type="ARBA" id="ARBA00022448"/>
    </source>
</evidence>
<feature type="transmembrane region" description="Helical" evidence="16">
    <location>
        <begin position="418"/>
        <end position="439"/>
    </location>
</feature>
<evidence type="ECO:0000256" key="1">
    <source>
        <dbReference type="ARBA" id="ARBA00003926"/>
    </source>
</evidence>